<dbReference type="InterPro" id="IPR045863">
    <property type="entry name" value="CorA_TM1_TM2"/>
</dbReference>
<protein>
    <recommendedName>
        <fullName evidence="7">BTB domain-containing protein</fullName>
    </recommendedName>
</protein>
<organism evidence="8 9">
    <name type="scientific">Fusarium oligoseptatum</name>
    <dbReference type="NCBI Taxonomy" id="2604345"/>
    <lineage>
        <taxon>Eukaryota</taxon>
        <taxon>Fungi</taxon>
        <taxon>Dikarya</taxon>
        <taxon>Ascomycota</taxon>
        <taxon>Pezizomycotina</taxon>
        <taxon>Sordariomycetes</taxon>
        <taxon>Hypocreomycetidae</taxon>
        <taxon>Hypocreales</taxon>
        <taxon>Nectriaceae</taxon>
        <taxon>Fusarium</taxon>
        <taxon>Fusarium solani species complex</taxon>
    </lineage>
</organism>
<reference evidence="8 9" key="1">
    <citation type="submission" date="2017-06" db="EMBL/GenBank/DDBJ databases">
        <title>Comparative genomic analysis of Ambrosia Fusariam Clade fungi.</title>
        <authorList>
            <person name="Stajich J.E."/>
            <person name="Carrillo J."/>
            <person name="Kijimoto T."/>
            <person name="Eskalen A."/>
            <person name="O'Donnell K."/>
            <person name="Kasson M."/>
        </authorList>
    </citation>
    <scope>NUCLEOTIDE SEQUENCE [LARGE SCALE GENOMIC DNA]</scope>
    <source>
        <strain evidence="8 9">NRRL62579</strain>
    </source>
</reference>
<evidence type="ECO:0000256" key="6">
    <source>
        <dbReference type="SAM" id="Phobius"/>
    </source>
</evidence>
<evidence type="ECO:0000256" key="2">
    <source>
        <dbReference type="ARBA" id="ARBA00022692"/>
    </source>
</evidence>
<feature type="compositionally biased region" description="Low complexity" evidence="5">
    <location>
        <begin position="113"/>
        <end position="127"/>
    </location>
</feature>
<feature type="domain" description="BTB" evidence="7">
    <location>
        <begin position="151"/>
        <end position="217"/>
    </location>
</feature>
<feature type="region of interest" description="Disordered" evidence="5">
    <location>
        <begin position="686"/>
        <end position="711"/>
    </location>
</feature>
<dbReference type="GO" id="GO:0015095">
    <property type="term" value="F:magnesium ion transmembrane transporter activity"/>
    <property type="evidence" value="ECO:0007669"/>
    <property type="project" value="TreeGrafter"/>
</dbReference>
<dbReference type="Proteomes" id="UP000287144">
    <property type="component" value="Unassembled WGS sequence"/>
</dbReference>
<dbReference type="GO" id="GO:0050897">
    <property type="term" value="F:cobalt ion binding"/>
    <property type="evidence" value="ECO:0007669"/>
    <property type="project" value="TreeGrafter"/>
</dbReference>
<dbReference type="Gene3D" id="3.30.710.10">
    <property type="entry name" value="Potassium Channel Kv1.1, Chain A"/>
    <property type="match status" value="1"/>
</dbReference>
<dbReference type="Pfam" id="PF01544">
    <property type="entry name" value="CorA"/>
    <property type="match status" value="1"/>
</dbReference>
<feature type="region of interest" description="Disordered" evidence="5">
    <location>
        <begin position="1256"/>
        <end position="1307"/>
    </location>
</feature>
<dbReference type="GO" id="GO:0015087">
    <property type="term" value="F:cobalt ion transmembrane transporter activity"/>
    <property type="evidence" value="ECO:0007669"/>
    <property type="project" value="TreeGrafter"/>
</dbReference>
<dbReference type="GO" id="GO:0005886">
    <property type="term" value="C:plasma membrane"/>
    <property type="evidence" value="ECO:0007669"/>
    <property type="project" value="UniProtKB-SubCell"/>
</dbReference>
<accession>A0A428UQ76</accession>
<feature type="compositionally biased region" description="Low complexity" evidence="5">
    <location>
        <begin position="90"/>
        <end position="103"/>
    </location>
</feature>
<feature type="region of interest" description="Disordered" evidence="5">
    <location>
        <begin position="27"/>
        <end position="127"/>
    </location>
</feature>
<dbReference type="InterPro" id="IPR011333">
    <property type="entry name" value="SKP1/BTB/POZ_sf"/>
</dbReference>
<evidence type="ECO:0000256" key="3">
    <source>
        <dbReference type="ARBA" id="ARBA00022989"/>
    </source>
</evidence>
<dbReference type="PANTHER" id="PTHR46494:SF3">
    <property type="entry name" value="ZINC TRANSPORT PROTEIN ZNTB"/>
    <property type="match status" value="1"/>
</dbReference>
<evidence type="ECO:0000256" key="1">
    <source>
        <dbReference type="ARBA" id="ARBA00004651"/>
    </source>
</evidence>
<dbReference type="Gene3D" id="1.20.58.340">
    <property type="entry name" value="Magnesium transport protein CorA, transmembrane region"/>
    <property type="match status" value="1"/>
</dbReference>
<evidence type="ECO:0000256" key="4">
    <source>
        <dbReference type="ARBA" id="ARBA00023136"/>
    </source>
</evidence>
<evidence type="ECO:0000256" key="5">
    <source>
        <dbReference type="SAM" id="MobiDB-lite"/>
    </source>
</evidence>
<proteinExistence type="predicted"/>
<name>A0A428UQ76_9HYPO</name>
<feature type="transmembrane region" description="Helical" evidence="6">
    <location>
        <begin position="1202"/>
        <end position="1223"/>
    </location>
</feature>
<dbReference type="SUPFAM" id="SSF144083">
    <property type="entry name" value="Magnesium transport protein CorA, transmembrane region"/>
    <property type="match status" value="1"/>
</dbReference>
<gene>
    <name evidence="8" type="ORF">CEP52_000149</name>
</gene>
<evidence type="ECO:0000313" key="9">
    <source>
        <dbReference type="Proteomes" id="UP000287144"/>
    </source>
</evidence>
<comment type="caution">
    <text evidence="8">The sequence shown here is derived from an EMBL/GenBank/DDBJ whole genome shotgun (WGS) entry which is preliminary data.</text>
</comment>
<dbReference type="CDD" id="cd18186">
    <property type="entry name" value="BTB_POZ_ZBTB_KLHL-like"/>
    <property type="match status" value="1"/>
</dbReference>
<dbReference type="InterPro" id="IPR002523">
    <property type="entry name" value="MgTranspt_CorA/ZnTranspt_ZntB"/>
</dbReference>
<dbReference type="Pfam" id="PF00651">
    <property type="entry name" value="BTB"/>
    <property type="match status" value="1"/>
</dbReference>
<comment type="subcellular location">
    <subcellularLocation>
        <location evidence="1">Cell membrane</location>
        <topology evidence="1">Multi-pass membrane protein</topology>
    </subcellularLocation>
</comment>
<dbReference type="EMBL" id="NKCK01000001">
    <property type="protein sequence ID" value="RSM16481.1"/>
    <property type="molecule type" value="Genomic_DNA"/>
</dbReference>
<evidence type="ECO:0000313" key="8">
    <source>
        <dbReference type="EMBL" id="RSM16481.1"/>
    </source>
</evidence>
<keyword evidence="9" id="KW-1185">Reference proteome</keyword>
<dbReference type="GO" id="GO:0000287">
    <property type="term" value="F:magnesium ion binding"/>
    <property type="evidence" value="ECO:0007669"/>
    <property type="project" value="TreeGrafter"/>
</dbReference>
<sequence>MTRFKQHMFDPDIQLSSVMDRTSIDGRCRTKSVTPSAKQHRKAETPVKLRPASPPKSNPWSIANKRAARPAIDKFPPLPKPQQALSSIATSTTGTSRKSSTSSCDLQSRDEGAPVAAPASPSSHTSSTSRLILEAAASRATANLWKSPFGADVVVRAGNMEFRVHRNIVVPESGWFFDHLPPPNTDGTPVEVYMDLAPEAVGHCLRFIYTREIEICEYNHDDPWKTIHLPRCVLGYCAAVNLRVPKMISYLLRIVEDTSVQLGRVVRTEYLHRPLGCSEWNQFSWYYQAALDILAWERSKKLMRPMRLALASVLDAILFWLMRQPLFVSVLQTTWHKVLRASVMDIAEYRQLTRDANPFTNSALPDEAALRKLLDEVEEERKQFKKQAKKRRVFTESGNAEMSGSHSATLKVVHDATVQKHPLFRWLHIPQDVMNFDKFWVEISRISGLTALEKKAITRLRADAKKTCAKSRINPKGARVGYLDPKSIEVPLKALKQGTTTTDLVTGSARWICIPYFSLERYSGLLAASNTSLFPPQTLLQVQYSQITEPRDMEQAVCRLGNADRGECFHISQLWCLVIDNSLLVTCGTMARDDLLGQTLEIKEQPSRALATEAKGRILVAYGESVVWLLEAEECQTWFHFWPKIPEFWHKDQVITAESWPKILKMASAARSLSIKIIMKLGSQPDPPPRSILRPEPQILPSSSGKKGKPKTNKFFHVLTLASRGLSTMAGSATLEVQLEAAEKFITAETTYSNRKTYKSCKEATKMECYLYLAGLADRVEADGSDHVRRAYEEKIDIFNAADVIYNFFLPADFEGPMAGKFWGALRTMIELSILEPGFIQSSFEDTLSDVRTSLRSFTQDLFAFQRIMAYSTEEERIGVDLPPEFSTAWLYVVMGMIYGSKDDFTWNSRISRAKDLVDKGSKKLLQGLSNKSLLDRASVLPLEVLSLVTMGLLQDQVGKSDDICDTYSQYLNSLDNSITSQPSDRSLQRYIDLVQQELVAVKRTLWKQKNIISRVRNSLTAIDTQDIVIRQLEQSMFMKDKEKQYNKRYYAEASPQAPPNPPPQSYGPEEDYAPRVEYAYTQEVTPPQPANDYMGLDDDFLYDMTTSSKLSPTDAGGLRALLFLECSRLIEQREFEFRRFTEFTKDLERGFAYKMDFTRDRQERAIYAFTLVTIVFLPISAVSSIFGMNTTDIRDMEYSQWLYWVVAIPLTVVVIMAGLLFMGELGNLARWFLRRSGQGGQGMYGGPSMMSQTAESAAFWPPPPPPPREEYASPYEAGPGMQRTQTQVYYRAPSTRARPSRRMGGY</sequence>
<dbReference type="STRING" id="1325735.A0A428UQ76"/>
<feature type="transmembrane region" description="Helical" evidence="6">
    <location>
        <begin position="1166"/>
        <end position="1190"/>
    </location>
</feature>
<dbReference type="InterPro" id="IPR000210">
    <property type="entry name" value="BTB/POZ_dom"/>
</dbReference>
<dbReference type="SUPFAM" id="SSF54695">
    <property type="entry name" value="POZ domain"/>
    <property type="match status" value="1"/>
</dbReference>
<dbReference type="PROSITE" id="PS50097">
    <property type="entry name" value="BTB"/>
    <property type="match status" value="1"/>
</dbReference>
<keyword evidence="3 6" id="KW-1133">Transmembrane helix</keyword>
<keyword evidence="4 6" id="KW-0472">Membrane</keyword>
<evidence type="ECO:0000259" key="7">
    <source>
        <dbReference type="PROSITE" id="PS50097"/>
    </source>
</evidence>
<keyword evidence="2 6" id="KW-0812">Transmembrane</keyword>
<dbReference type="PANTHER" id="PTHR46494">
    <property type="entry name" value="CORA FAMILY METAL ION TRANSPORTER (EUROFUNG)"/>
    <property type="match status" value="1"/>
</dbReference>